<dbReference type="AlphaFoldDB" id="A0A7X0VYL7"/>
<evidence type="ECO:0000259" key="1">
    <source>
        <dbReference type="Pfam" id="PF21254"/>
    </source>
</evidence>
<dbReference type="Pfam" id="PF21254">
    <property type="entry name" value="AGA-YXIM_GBD"/>
    <property type="match status" value="1"/>
</dbReference>
<evidence type="ECO:0000313" key="2">
    <source>
        <dbReference type="EMBL" id="MBB6734860.1"/>
    </source>
</evidence>
<name>A0A7X0VYL7_9BACL</name>
<dbReference type="SUPFAM" id="SSF49785">
    <property type="entry name" value="Galactose-binding domain-like"/>
    <property type="match status" value="1"/>
</dbReference>
<feature type="domain" description="Beta-agarase/YXIM esterase-like galactose-binding" evidence="1">
    <location>
        <begin position="6"/>
        <end position="43"/>
    </location>
</feature>
<sequence length="108" mass="12301">MAATSWRFDFGTGEPQTGYTKITAQSRYGAEVGFGFTRTERIAAKDRREPGPLRPDFCIPLDTSFAVNFPDGAKDNTHFRQQGGIEIARLVYEELKRLQRQPLSLYLR</sequence>
<proteinExistence type="predicted"/>
<gene>
    <name evidence="2" type="ORF">H7C18_28515</name>
</gene>
<keyword evidence="3" id="KW-1185">Reference proteome</keyword>
<dbReference type="Proteomes" id="UP000564644">
    <property type="component" value="Unassembled WGS sequence"/>
</dbReference>
<dbReference type="RefSeq" id="WP_185132523.1">
    <property type="nucleotide sequence ID" value="NZ_JACJVO010000038.1"/>
</dbReference>
<dbReference type="Gene3D" id="2.60.120.430">
    <property type="entry name" value="Galactose-binding lectin"/>
    <property type="match status" value="1"/>
</dbReference>
<accession>A0A7X0VYL7</accession>
<dbReference type="EMBL" id="JACJVO010000038">
    <property type="protein sequence ID" value="MBB6734860.1"/>
    <property type="molecule type" value="Genomic_DNA"/>
</dbReference>
<reference evidence="2 3" key="1">
    <citation type="submission" date="2020-08" db="EMBL/GenBank/DDBJ databases">
        <title>Cohnella phylogeny.</title>
        <authorList>
            <person name="Dunlap C."/>
        </authorList>
    </citation>
    <scope>NUCLEOTIDE SEQUENCE [LARGE SCALE GENOMIC DNA]</scope>
    <source>
        <strain evidence="2 3">CBP 2801</strain>
    </source>
</reference>
<evidence type="ECO:0000313" key="3">
    <source>
        <dbReference type="Proteomes" id="UP000564644"/>
    </source>
</evidence>
<comment type="caution">
    <text evidence="2">The sequence shown here is derived from an EMBL/GenBank/DDBJ whole genome shotgun (WGS) entry which is preliminary data.</text>
</comment>
<dbReference type="InterPro" id="IPR049033">
    <property type="entry name" value="AGA-YXIM_GBD"/>
</dbReference>
<organism evidence="2 3">
    <name type="scientific">Cohnella zeiphila</name>
    <dbReference type="NCBI Taxonomy" id="2761120"/>
    <lineage>
        <taxon>Bacteria</taxon>
        <taxon>Bacillati</taxon>
        <taxon>Bacillota</taxon>
        <taxon>Bacilli</taxon>
        <taxon>Bacillales</taxon>
        <taxon>Paenibacillaceae</taxon>
        <taxon>Cohnella</taxon>
    </lineage>
</organism>
<protein>
    <recommendedName>
        <fullName evidence="1">Beta-agarase/YXIM esterase-like galactose-binding domain-containing protein</fullName>
    </recommendedName>
</protein>
<dbReference type="InterPro" id="IPR008979">
    <property type="entry name" value="Galactose-bd-like_sf"/>
</dbReference>